<name>A0ABW4XHZ4_9GAMM</name>
<proteinExistence type="predicted"/>
<evidence type="ECO:0000313" key="3">
    <source>
        <dbReference type="Proteomes" id="UP001597380"/>
    </source>
</evidence>
<evidence type="ECO:0000256" key="1">
    <source>
        <dbReference type="SAM" id="Phobius"/>
    </source>
</evidence>
<dbReference type="Proteomes" id="UP001597380">
    <property type="component" value="Unassembled WGS sequence"/>
</dbReference>
<sequence length="147" mass="16863">MNIVSGDFTGLSSHLTHRQLPKETTAIEISDGFLCHRRIRIPEDIANAELIAKDVRRTQRQLYLALFLAMTLFGLPLALYIALFQRQTTVAIQLKTLRGEHFVLLADGEEWQHLKSCCYQLGNLRAEPTKQRQQQHGKSKQQTPIMH</sequence>
<keyword evidence="3" id="KW-1185">Reference proteome</keyword>
<dbReference type="RefSeq" id="WP_345337775.1">
    <property type="nucleotide sequence ID" value="NZ_BAABLI010000003.1"/>
</dbReference>
<keyword evidence="1" id="KW-0812">Transmembrane</keyword>
<comment type="caution">
    <text evidence="2">The sequence shown here is derived from an EMBL/GenBank/DDBJ whole genome shotgun (WGS) entry which is preliminary data.</text>
</comment>
<organism evidence="2 3">
    <name type="scientific">Corallincola platygyrae</name>
    <dbReference type="NCBI Taxonomy" id="1193278"/>
    <lineage>
        <taxon>Bacteria</taxon>
        <taxon>Pseudomonadati</taxon>
        <taxon>Pseudomonadota</taxon>
        <taxon>Gammaproteobacteria</taxon>
        <taxon>Alteromonadales</taxon>
        <taxon>Psychromonadaceae</taxon>
        <taxon>Corallincola</taxon>
    </lineage>
</organism>
<keyword evidence="1" id="KW-0472">Membrane</keyword>
<accession>A0ABW4XHZ4</accession>
<reference evidence="3" key="1">
    <citation type="journal article" date="2019" name="Int. J. Syst. Evol. Microbiol.">
        <title>The Global Catalogue of Microorganisms (GCM) 10K type strain sequencing project: providing services to taxonomists for standard genome sequencing and annotation.</title>
        <authorList>
            <consortium name="The Broad Institute Genomics Platform"/>
            <consortium name="The Broad Institute Genome Sequencing Center for Infectious Disease"/>
            <person name="Wu L."/>
            <person name="Ma J."/>
        </authorList>
    </citation>
    <scope>NUCLEOTIDE SEQUENCE [LARGE SCALE GENOMIC DNA]</scope>
    <source>
        <strain evidence="3">CGMCC 1.10992</strain>
    </source>
</reference>
<evidence type="ECO:0000313" key="2">
    <source>
        <dbReference type="EMBL" id="MFD2094394.1"/>
    </source>
</evidence>
<feature type="transmembrane region" description="Helical" evidence="1">
    <location>
        <begin position="62"/>
        <end position="83"/>
    </location>
</feature>
<gene>
    <name evidence="2" type="ORF">ACFSJ3_00215</name>
</gene>
<protein>
    <submittedName>
        <fullName evidence="2">Uncharacterized protein</fullName>
    </submittedName>
</protein>
<dbReference type="EMBL" id="JBHUHT010000003">
    <property type="protein sequence ID" value="MFD2094394.1"/>
    <property type="molecule type" value="Genomic_DNA"/>
</dbReference>
<keyword evidence="1" id="KW-1133">Transmembrane helix</keyword>